<dbReference type="EMBL" id="WUAV01000003">
    <property type="protein sequence ID" value="KAF1761148.1"/>
    <property type="molecule type" value="Genomic_DNA"/>
</dbReference>
<dbReference type="GeneID" id="9825238"/>
<feature type="chain" id="PRO_5025673116" description="Fungal lipase-type domain-containing protein" evidence="1">
    <location>
        <begin position="20"/>
        <end position="446"/>
    </location>
</feature>
<dbReference type="CDD" id="cd00519">
    <property type="entry name" value="Lipase_3"/>
    <property type="match status" value="1"/>
</dbReference>
<evidence type="ECO:0000256" key="1">
    <source>
        <dbReference type="SAM" id="SignalP"/>
    </source>
</evidence>
<evidence type="ECO:0000313" key="3">
    <source>
        <dbReference type="EMBL" id="KAF1761148.1"/>
    </source>
</evidence>
<evidence type="ECO:0000313" key="4">
    <source>
        <dbReference type="Proteomes" id="UP000483820"/>
    </source>
</evidence>
<dbReference type="InterPro" id="IPR029058">
    <property type="entry name" value="AB_hydrolase_fold"/>
</dbReference>
<feature type="signal peptide" evidence="1">
    <location>
        <begin position="1"/>
        <end position="19"/>
    </location>
</feature>
<dbReference type="RefSeq" id="XP_053586943.1">
    <property type="nucleotide sequence ID" value="XM_053727366.1"/>
</dbReference>
<dbReference type="PANTHER" id="PTHR45908">
    <property type="entry name" value="PROTEIN CBG11750-RELATED"/>
    <property type="match status" value="1"/>
</dbReference>
<gene>
    <name evidence="3" type="ORF">GCK72_009402</name>
</gene>
<name>A0A6A5H0A7_CAERE</name>
<protein>
    <recommendedName>
        <fullName evidence="2">Fungal lipase-type domain-containing protein</fullName>
    </recommendedName>
</protein>
<evidence type="ECO:0000259" key="2">
    <source>
        <dbReference type="Pfam" id="PF01764"/>
    </source>
</evidence>
<dbReference type="Gene3D" id="3.40.50.1820">
    <property type="entry name" value="alpha/beta hydrolase"/>
    <property type="match status" value="1"/>
</dbReference>
<sequence>MPASPAAYLLLHLFLRLTAKTCYECLIDGGQFCLENNKCIGNSTEIKCEKSVDLSINCPSVPALQYAYDDEFVRYTVLPVIAAARRPDPQVCLDNQLPTMKAFKRREANCSSLFSDVKCAGYTGYDETRKLIVLSIRGSHGVHQYYDLWKIGNQNGTIPFFDVGRVTKVFHDNFESLWFGGLGEDLHHLIKTYPDFEIWITGYSMGASLALITSAYIALTGMSHPHNMKVILLGCPRCTDYQFAMWHSMNFPYSYHIIHAHDYAPRVPFFDNIDNISLYHPRTEVWYNNEMKEGDGYIICEQADQPFCSSQIQNLSTPDHMHYFNMDITRWADHGCPKNREDFKPIFGTHQRIIFEEEKDSGGPPIKVIAFGLIGGRDADVERKDSATGGAGCPRRSYGCLGASLSIRRAFRSAISSKYFTASGLEARDIRVRTGLFPSSAGMSND</sequence>
<dbReference type="GO" id="GO:0006629">
    <property type="term" value="P:lipid metabolic process"/>
    <property type="evidence" value="ECO:0007669"/>
    <property type="project" value="InterPro"/>
</dbReference>
<accession>A0A6A5H0A7</accession>
<organism evidence="3 4">
    <name type="scientific">Caenorhabditis remanei</name>
    <name type="common">Caenorhabditis vulgaris</name>
    <dbReference type="NCBI Taxonomy" id="31234"/>
    <lineage>
        <taxon>Eukaryota</taxon>
        <taxon>Metazoa</taxon>
        <taxon>Ecdysozoa</taxon>
        <taxon>Nematoda</taxon>
        <taxon>Chromadorea</taxon>
        <taxon>Rhabditida</taxon>
        <taxon>Rhabditina</taxon>
        <taxon>Rhabditomorpha</taxon>
        <taxon>Rhabditoidea</taxon>
        <taxon>Rhabditidae</taxon>
        <taxon>Peloderinae</taxon>
        <taxon>Caenorhabditis</taxon>
    </lineage>
</organism>
<dbReference type="AlphaFoldDB" id="A0A6A5H0A7"/>
<dbReference type="Proteomes" id="UP000483820">
    <property type="component" value="Chromosome III"/>
</dbReference>
<comment type="caution">
    <text evidence="3">The sequence shown here is derived from an EMBL/GenBank/DDBJ whole genome shotgun (WGS) entry which is preliminary data.</text>
</comment>
<keyword evidence="1" id="KW-0732">Signal</keyword>
<feature type="domain" description="Fungal lipase-type" evidence="2">
    <location>
        <begin position="133"/>
        <end position="270"/>
    </location>
</feature>
<dbReference type="Pfam" id="PF01764">
    <property type="entry name" value="Lipase_3"/>
    <property type="match status" value="1"/>
</dbReference>
<proteinExistence type="predicted"/>
<dbReference type="KEGG" id="crq:GCK72_009402"/>
<reference evidence="3 4" key="1">
    <citation type="submission" date="2019-12" db="EMBL/GenBank/DDBJ databases">
        <title>Chromosome-level assembly of the Caenorhabditis remanei genome.</title>
        <authorList>
            <person name="Teterina A.A."/>
            <person name="Willis J.H."/>
            <person name="Phillips P.C."/>
        </authorList>
    </citation>
    <scope>NUCLEOTIDE SEQUENCE [LARGE SCALE GENOMIC DNA]</scope>
    <source>
        <strain evidence="3 4">PX506</strain>
        <tissue evidence="3">Whole organism</tissue>
    </source>
</reference>
<dbReference type="CTD" id="9825238"/>
<dbReference type="SUPFAM" id="SSF53474">
    <property type="entry name" value="alpha/beta-Hydrolases"/>
    <property type="match status" value="1"/>
</dbReference>
<dbReference type="PANTHER" id="PTHR45908:SF14">
    <property type="entry name" value="FUNGAL LIPASE-LIKE DOMAIN-CONTAINING PROTEIN"/>
    <property type="match status" value="1"/>
</dbReference>
<dbReference type="InterPro" id="IPR002921">
    <property type="entry name" value="Fungal_lipase-type"/>
</dbReference>